<dbReference type="GO" id="GO:0009401">
    <property type="term" value="P:phosphoenolpyruvate-dependent sugar phosphotransferase system"/>
    <property type="evidence" value="ECO:0007669"/>
    <property type="project" value="InterPro"/>
</dbReference>
<organism evidence="2 3">
    <name type="scientific">Sporanaerobacter acetigenes DSM 13106</name>
    <dbReference type="NCBI Taxonomy" id="1123281"/>
    <lineage>
        <taxon>Bacteria</taxon>
        <taxon>Bacillati</taxon>
        <taxon>Bacillota</taxon>
        <taxon>Tissierellia</taxon>
        <taxon>Tissierellales</taxon>
        <taxon>Sporanaerobacteraceae</taxon>
        <taxon>Sporanaerobacter</taxon>
    </lineage>
</organism>
<dbReference type="AlphaFoldDB" id="A0A1M5YPJ5"/>
<keyword evidence="3" id="KW-1185">Reference proteome</keyword>
<dbReference type="InterPro" id="IPR004716">
    <property type="entry name" value="PTS_IIA_glucitol/sorbitol-sp"/>
</dbReference>
<name>A0A1M5YPJ5_9FIRM</name>
<evidence type="ECO:0000313" key="3">
    <source>
        <dbReference type="Proteomes" id="UP000184389"/>
    </source>
</evidence>
<dbReference type="PANTHER" id="PTHR40398">
    <property type="entry name" value="PTS SYSTEM GLUCITOL/SORBITOL-SPECIFIC EIIA COMPONENT"/>
    <property type="match status" value="1"/>
</dbReference>
<gene>
    <name evidence="2" type="ORF">SAMN02745180_02349</name>
</gene>
<accession>A0A1M5YPJ5</accession>
<dbReference type="SUPFAM" id="SSF141530">
    <property type="entry name" value="PTSIIA/GutA-like"/>
    <property type="match status" value="1"/>
</dbReference>
<evidence type="ECO:0000256" key="1">
    <source>
        <dbReference type="PROSITE-ProRule" id="PRU00420"/>
    </source>
</evidence>
<dbReference type="OrthoDB" id="5113885at2"/>
<dbReference type="GO" id="GO:0005737">
    <property type="term" value="C:cytoplasm"/>
    <property type="evidence" value="ECO:0007669"/>
    <property type="project" value="InterPro"/>
</dbReference>
<evidence type="ECO:0000313" key="2">
    <source>
        <dbReference type="EMBL" id="SHI14007.1"/>
    </source>
</evidence>
<dbReference type="Pfam" id="PF03829">
    <property type="entry name" value="PTSIIA_gutA"/>
    <property type="match status" value="1"/>
</dbReference>
<sequence length="117" mass="13135">MKYSVKVVKLGEMVEEFIGEKMLIIFNENAPEELAEISVLHTKDVLKEDVEVGDTMTIGDVKYEVVAVGWEANKTLRELGHCTFKFKDSDTADLPGVINLKGEELKEIKIGETISIY</sequence>
<dbReference type="Proteomes" id="UP000184389">
    <property type="component" value="Unassembled WGS sequence"/>
</dbReference>
<dbReference type="GO" id="GO:0016301">
    <property type="term" value="F:kinase activity"/>
    <property type="evidence" value="ECO:0007669"/>
    <property type="project" value="TreeGrafter"/>
</dbReference>
<dbReference type="STRING" id="1123281.SAMN02745180_02349"/>
<proteinExistence type="predicted"/>
<feature type="modified residue" description="Phosphohistidine; by HPr" evidence="1">
    <location>
        <position position="41"/>
    </location>
</feature>
<dbReference type="InterPro" id="IPR036665">
    <property type="entry name" value="PTS_IIA_glucitol/sorbitol_sf"/>
</dbReference>
<dbReference type="Gene3D" id="2.40.33.40">
    <property type="entry name" value="Phosphotransferase system, glucitol/sorbitol-specific IIA component"/>
    <property type="match status" value="1"/>
</dbReference>
<reference evidence="2 3" key="1">
    <citation type="submission" date="2016-11" db="EMBL/GenBank/DDBJ databases">
        <authorList>
            <person name="Jaros S."/>
            <person name="Januszkiewicz K."/>
            <person name="Wedrychowicz H."/>
        </authorList>
    </citation>
    <scope>NUCLEOTIDE SEQUENCE [LARGE SCALE GENOMIC DNA]</scope>
    <source>
        <strain evidence="2 3">DSM 13106</strain>
    </source>
</reference>
<protein>
    <submittedName>
        <fullName evidence="2">PTS system, glucitol/sorbitol-specific IIA component</fullName>
    </submittedName>
</protein>
<dbReference type="EMBL" id="FQXR01000014">
    <property type="protein sequence ID" value="SHI14007.1"/>
    <property type="molecule type" value="Genomic_DNA"/>
</dbReference>
<dbReference type="PANTHER" id="PTHR40398:SF1">
    <property type="entry name" value="PTS SYSTEM GLUCITOL_SORBITOL-SPECIFIC EIIA COMPONENT"/>
    <property type="match status" value="1"/>
</dbReference>
<dbReference type="RefSeq" id="WP_072744986.1">
    <property type="nucleotide sequence ID" value="NZ_FQXR01000014.1"/>
</dbReference>
<dbReference type="GO" id="GO:0008982">
    <property type="term" value="F:protein-N(PI)-phosphohistidine-sugar phosphotransferase activity"/>
    <property type="evidence" value="ECO:0007669"/>
    <property type="project" value="InterPro"/>
</dbReference>
<dbReference type="PROSITE" id="PS51097">
    <property type="entry name" value="PTS_EIIA_TYPE_5"/>
    <property type="match status" value="1"/>
</dbReference>